<evidence type="ECO:0000313" key="3">
    <source>
        <dbReference type="EMBL" id="AKT38472.1"/>
    </source>
</evidence>
<proteinExistence type="predicted"/>
<protein>
    <submittedName>
        <fullName evidence="3">Uncharacterized protein</fullName>
    </submittedName>
</protein>
<dbReference type="KEGG" id="ccro:CMC5_026190"/>
<gene>
    <name evidence="3" type="ORF">CMC5_026190</name>
</gene>
<feature type="chain" id="PRO_5005459250" evidence="2">
    <location>
        <begin position="30"/>
        <end position="379"/>
    </location>
</feature>
<feature type="signal peptide" evidence="2">
    <location>
        <begin position="1"/>
        <end position="29"/>
    </location>
</feature>
<accession>A0A0K1ECP6</accession>
<sequence>MLRPPACAPSRAPLGPATSLLAASAFLLAAQAGLPGCSGDDPNPAAATSSSATSAGGAGGAGGTAGGEPGVGGSLVGPGGAGGGGAPACQDTLSTPAGPEAVLDPAVADLYTVYDLGPVPGMPPTHLGGCVIKHDDPNTLLIAGDSENANGAIYAIGVRRGPCGNIIGFEGTATQVVSTPYVDANLVYGPSNVLFYPSYPVNQIAQLLPGATQPSHIIEGAAIGIIYGGSVSGFGFVPPGLTGAGQPRALTWSNGDWYRLSMASNGQTFALSNAVRGPKLANGPGGFAYIPAGSPGFDVPSLIVAEWSTNTVATYDVDAQGDPVVESRKDFFTEFPRPWGAYFEPATGDFLFLTWGAGTDRVYIVQGFAPPPPPPPPPQ</sequence>
<feature type="compositionally biased region" description="Low complexity" evidence="1">
    <location>
        <begin position="45"/>
        <end position="55"/>
    </location>
</feature>
<dbReference type="Proteomes" id="UP000067626">
    <property type="component" value="Chromosome"/>
</dbReference>
<reference evidence="3 4" key="1">
    <citation type="submission" date="2015-07" db="EMBL/GenBank/DDBJ databases">
        <title>Genome analysis of myxobacterium Chondromyces crocatus Cm c5 reveals a high potential for natural compound synthesis and the genetic basis for the loss of fruiting body formation.</title>
        <authorList>
            <person name="Zaburannyi N."/>
            <person name="Bunk B."/>
            <person name="Maier J."/>
            <person name="Overmann J."/>
            <person name="Mueller R."/>
        </authorList>
    </citation>
    <scope>NUCLEOTIDE SEQUENCE [LARGE SCALE GENOMIC DNA]</scope>
    <source>
        <strain evidence="3 4">Cm c5</strain>
    </source>
</reference>
<dbReference type="EMBL" id="CP012159">
    <property type="protein sequence ID" value="AKT38472.1"/>
    <property type="molecule type" value="Genomic_DNA"/>
</dbReference>
<dbReference type="RefSeq" id="WP_050430689.1">
    <property type="nucleotide sequence ID" value="NZ_CP012159.1"/>
</dbReference>
<evidence type="ECO:0000256" key="1">
    <source>
        <dbReference type="SAM" id="MobiDB-lite"/>
    </source>
</evidence>
<feature type="region of interest" description="Disordered" evidence="1">
    <location>
        <begin position="40"/>
        <end position="97"/>
    </location>
</feature>
<evidence type="ECO:0000313" key="4">
    <source>
        <dbReference type="Proteomes" id="UP000067626"/>
    </source>
</evidence>
<organism evidence="3 4">
    <name type="scientific">Chondromyces crocatus</name>
    <dbReference type="NCBI Taxonomy" id="52"/>
    <lineage>
        <taxon>Bacteria</taxon>
        <taxon>Pseudomonadati</taxon>
        <taxon>Myxococcota</taxon>
        <taxon>Polyangia</taxon>
        <taxon>Polyangiales</taxon>
        <taxon>Polyangiaceae</taxon>
        <taxon>Chondromyces</taxon>
    </lineage>
</organism>
<keyword evidence="4" id="KW-1185">Reference proteome</keyword>
<dbReference type="AlphaFoldDB" id="A0A0K1ECP6"/>
<name>A0A0K1ECP6_CHOCO</name>
<keyword evidence="2" id="KW-0732">Signal</keyword>
<feature type="compositionally biased region" description="Gly residues" evidence="1">
    <location>
        <begin position="56"/>
        <end position="86"/>
    </location>
</feature>
<dbReference type="OrthoDB" id="5506812at2"/>
<evidence type="ECO:0000256" key="2">
    <source>
        <dbReference type="SAM" id="SignalP"/>
    </source>
</evidence>